<protein>
    <submittedName>
        <fullName evidence="1">Uncharacterized protein</fullName>
    </submittedName>
</protein>
<keyword evidence="2" id="KW-1185">Reference proteome</keyword>
<sequence>MGRGVHVDKASVKPGMIGRQFRQMQVLLRAHAGYLKGTMLYTGRAVDCAGSRALAHRWRIVRPDGTVLLDWGVARPSVSRVQWGGR</sequence>
<comment type="caution">
    <text evidence="1">The sequence shown here is derived from an EMBL/GenBank/DDBJ whole genome shotgun (WGS) entry which is preliminary data.</text>
</comment>
<dbReference type="OrthoDB" id="7506921at2"/>
<dbReference type="Proteomes" id="UP000015527">
    <property type="component" value="Unassembled WGS sequence"/>
</dbReference>
<dbReference type="RefSeq" id="WP_021232385.1">
    <property type="nucleotide sequence ID" value="NZ_ATHL01000018.1"/>
</dbReference>
<evidence type="ECO:0000313" key="1">
    <source>
        <dbReference type="EMBL" id="EQB19360.1"/>
    </source>
</evidence>
<dbReference type="AlphaFoldDB" id="T0J5D7"/>
<reference evidence="1 2" key="1">
    <citation type="journal article" date="2013" name="Genome Announc.">
        <title>Genome Sequence of Novosphingobium lindaniclasticum LE124T, Isolated from a Hexachlorocyclohexane Dumpsite.</title>
        <authorList>
            <person name="Saxena A."/>
            <person name="Nayyar N."/>
            <person name="Sangwan N."/>
            <person name="Kumari R."/>
            <person name="Khurana J.P."/>
            <person name="Lal R."/>
        </authorList>
    </citation>
    <scope>NUCLEOTIDE SEQUENCE [LARGE SCALE GENOMIC DNA]</scope>
    <source>
        <strain evidence="1 2">LE124</strain>
    </source>
</reference>
<organism evidence="1 2">
    <name type="scientific">Novosphingobium lindaniclasticum LE124</name>
    <dbReference type="NCBI Taxonomy" id="1096930"/>
    <lineage>
        <taxon>Bacteria</taxon>
        <taxon>Pseudomonadati</taxon>
        <taxon>Pseudomonadota</taxon>
        <taxon>Alphaproteobacteria</taxon>
        <taxon>Sphingomonadales</taxon>
        <taxon>Sphingomonadaceae</taxon>
        <taxon>Novosphingobium</taxon>
    </lineage>
</organism>
<dbReference type="EMBL" id="ATHL01000018">
    <property type="protein sequence ID" value="EQB19360.1"/>
    <property type="molecule type" value="Genomic_DNA"/>
</dbReference>
<accession>T0J5D7</accession>
<proteinExistence type="predicted"/>
<evidence type="ECO:0000313" key="2">
    <source>
        <dbReference type="Proteomes" id="UP000015527"/>
    </source>
</evidence>
<gene>
    <name evidence="1" type="ORF">L284_02040</name>
</gene>
<dbReference type="PATRIC" id="fig|1096930.3.peg.396"/>
<name>T0J5D7_9SPHN</name>